<evidence type="ECO:0000313" key="5">
    <source>
        <dbReference type="Proteomes" id="UP000198510"/>
    </source>
</evidence>
<feature type="signal peptide" evidence="2">
    <location>
        <begin position="1"/>
        <end position="20"/>
    </location>
</feature>
<gene>
    <name evidence="4" type="ORF">SAMN05421823_11035</name>
</gene>
<organism evidence="4 5">
    <name type="scientific">Catalinimonas alkaloidigena</name>
    <dbReference type="NCBI Taxonomy" id="1075417"/>
    <lineage>
        <taxon>Bacteria</taxon>
        <taxon>Pseudomonadati</taxon>
        <taxon>Bacteroidota</taxon>
        <taxon>Cytophagia</taxon>
        <taxon>Cytophagales</taxon>
        <taxon>Catalimonadaceae</taxon>
        <taxon>Catalinimonas</taxon>
    </lineage>
</organism>
<feature type="chain" id="PRO_5011690174" evidence="2">
    <location>
        <begin position="21"/>
        <end position="864"/>
    </location>
</feature>
<dbReference type="Pfam" id="PF00932">
    <property type="entry name" value="LTD"/>
    <property type="match status" value="2"/>
</dbReference>
<keyword evidence="5" id="KW-1185">Reference proteome</keyword>
<evidence type="ECO:0000256" key="2">
    <source>
        <dbReference type="SAM" id="SignalP"/>
    </source>
</evidence>
<dbReference type="InterPro" id="IPR014755">
    <property type="entry name" value="Cu-Rt/internalin_Ig-like"/>
</dbReference>
<protein>
    <submittedName>
        <fullName evidence="4">Lamin Tail Domain</fullName>
    </submittedName>
</protein>
<dbReference type="AlphaFoldDB" id="A0A1G9Q4L2"/>
<dbReference type="Proteomes" id="UP000198510">
    <property type="component" value="Unassembled WGS sequence"/>
</dbReference>
<keyword evidence="1 2" id="KW-0732">Signal</keyword>
<dbReference type="EMBL" id="FNFO01000010">
    <property type="protein sequence ID" value="SDM05843.1"/>
    <property type="molecule type" value="Genomic_DNA"/>
</dbReference>
<sequence length="864" mass="94462">MINRLIFICWMGLGTWASYAQVQDDFSDGDFTQNPTWEGDVADFKINTDNQLQLNQDKASISQLVTSSAVTSDMEWQFYVRLAFAPSSQNYARIYLLADQKNLDGSNTDGYFIQLGDLGSNDGIDLYKQTNGNSGRILQTFPGVAASRPTLRIRVTLEHDSLWTIYADTLGGFAFLPGGAITIAQQDRSDFFGFYCRYTVSNATKFYLDDVLVRPLVVDTVAPVLTSVTAISEHELKLAWSEALDPTAAQDTTNYLVPELGAPQTATLLAPDSVLLTFSEAFAIEQDYHLSVIGTSDLAGNLMEPIVLPFHWFPGYYPAQPFEVVIHEIMADPSPPRDLPDAEYLELRNVTSNVLSLTGYRLEDGTGTTTLPELLVQPDELVILCSSSTRSAFSAFGRAVAVPSFPSLRNDGEPLALRAPDGTLIHAVTYSDEWYGDAQKAEGGWSLEMVDATNPCSGRTNWTASVAPPGGTPGQLNSVAASNPDLSKPQLIRVEALAADSLLLVFNESLDSLSLAQGSYVVQPDVSIARVLIAPLQFDRAVLALAAPLQAGQPYTVTVGNMQDCVGNTIEGGQPFSFLLPEPADSGDIILNEILFDPHPGGVDFVELVNVSEKYLQLQGWRLANVEDEQLANERLITTESFVVAPGQYVLLTPDPALTLRDYPKAASENFLPVASLPAFPNDAGSVVLLSPAGQPWQRFDYDVRDHFTLLDDEEGVSLERIRMEGPVNDPSNWQSAAATAGYATPGYRNSQATDPLITQGTLAVEPAVFTPDQDGDRDVTTIRYQFDQSGFVGTLTLYDDHGRVIRQLARNEILGTEGTYKWDGTQDDGRKARIGIYLVLFEVFLLNGHTEIYRDQVVVGSRF</sequence>
<accession>A0A1G9Q4L2</accession>
<dbReference type="SUPFAM" id="SSF74853">
    <property type="entry name" value="Lamin A/C globular tail domain"/>
    <property type="match status" value="1"/>
</dbReference>
<evidence type="ECO:0000313" key="4">
    <source>
        <dbReference type="EMBL" id="SDM05843.1"/>
    </source>
</evidence>
<dbReference type="InterPro" id="IPR001322">
    <property type="entry name" value="Lamin_tail_dom"/>
</dbReference>
<evidence type="ECO:0000256" key="1">
    <source>
        <dbReference type="ARBA" id="ARBA00022729"/>
    </source>
</evidence>
<dbReference type="PROSITE" id="PS51841">
    <property type="entry name" value="LTD"/>
    <property type="match status" value="2"/>
</dbReference>
<feature type="domain" description="LTD" evidence="3">
    <location>
        <begin position="577"/>
        <end position="712"/>
    </location>
</feature>
<evidence type="ECO:0000259" key="3">
    <source>
        <dbReference type="PROSITE" id="PS51841"/>
    </source>
</evidence>
<dbReference type="InterPro" id="IPR036415">
    <property type="entry name" value="Lamin_tail_dom_sf"/>
</dbReference>
<dbReference type="Gene3D" id="2.60.40.4070">
    <property type="match status" value="1"/>
</dbReference>
<dbReference type="STRING" id="1075417.SAMN05421823_11035"/>
<feature type="domain" description="LTD" evidence="3">
    <location>
        <begin position="313"/>
        <end position="432"/>
    </location>
</feature>
<dbReference type="Gene3D" id="2.60.40.1220">
    <property type="match status" value="2"/>
</dbReference>
<reference evidence="4 5" key="1">
    <citation type="submission" date="2016-10" db="EMBL/GenBank/DDBJ databases">
        <authorList>
            <person name="de Groot N.N."/>
        </authorList>
    </citation>
    <scope>NUCLEOTIDE SEQUENCE [LARGE SCALE GENOMIC DNA]</scope>
    <source>
        <strain evidence="4 5">DSM 25186</strain>
    </source>
</reference>
<proteinExistence type="predicted"/>
<name>A0A1G9Q4L2_9BACT</name>
<dbReference type="OrthoDB" id="9758406at2"/>